<dbReference type="EMBL" id="CBLY010000006">
    <property type="protein sequence ID" value="CDG33677.1"/>
    <property type="molecule type" value="Genomic_DNA"/>
</dbReference>
<sequence length="304" mass="33782">MMPQRQAGSPLLSVLRAIMNEHQREPMLSSAASPFLRHIERCRNVTLPAGRIPLLHDGLSIGLVDPACLGWLAAPAEMGLLEIGDGHITLPDGQGLSQISHMLAEQERYVPFHEWFDVRSHDGTIIGQIDRALIPVFGVEASGVHMNGLVQKKTGLHLWVARRSPQKRLDPGKLDHLVAGGMSSGLTPEETLVKEAGEEASIPTALARQARHASTLHYAMTRPEGLRRDRLYCYDLMLPEDFVPQANDGEVESFHLMPVENVFQLVRDTDDFKFNVNLVLLDLFLRLGMFDKQDSLILAETLHG</sequence>
<dbReference type="Gene3D" id="3.90.79.10">
    <property type="entry name" value="Nucleoside Triphosphate Pyrophosphohydrolase"/>
    <property type="match status" value="1"/>
</dbReference>
<reference evidence="2 3" key="2">
    <citation type="journal article" date="2014" name="PLoS ONE">
        <title>Evolution of mitochondria reconstructed from the energy metabolism of living bacteria.</title>
        <authorList>
            <person name="Degli Esposti M."/>
            <person name="Chouaia B."/>
            <person name="Comandatore F."/>
            <person name="Crotti E."/>
            <person name="Sassera D."/>
            <person name="Lievens P.M."/>
            <person name="Daffonchio D."/>
            <person name="Bandi C."/>
        </authorList>
    </citation>
    <scope>NUCLEOTIDE SEQUENCE [LARGE SCALE GENOMIC DNA]</scope>
    <source>
        <strain evidence="3">AM169</strain>
    </source>
</reference>
<dbReference type="GO" id="GO:0044715">
    <property type="term" value="F:8-oxo-dGDP phosphatase activity"/>
    <property type="evidence" value="ECO:0007669"/>
    <property type="project" value="TreeGrafter"/>
</dbReference>
<dbReference type="GO" id="GO:0016301">
    <property type="term" value="F:kinase activity"/>
    <property type="evidence" value="ECO:0007669"/>
    <property type="project" value="UniProtKB-KW"/>
</dbReference>
<proteinExistence type="predicted"/>
<evidence type="ECO:0000313" key="3">
    <source>
        <dbReference type="Proteomes" id="UP000027590"/>
    </source>
</evidence>
<dbReference type="AlphaFoldDB" id="A0A7U7G5S6"/>
<dbReference type="PROSITE" id="PS51462">
    <property type="entry name" value="NUDIX"/>
    <property type="match status" value="1"/>
</dbReference>
<dbReference type="InterPro" id="IPR015797">
    <property type="entry name" value="NUDIX_hydrolase-like_dom_sf"/>
</dbReference>
<evidence type="ECO:0000313" key="2">
    <source>
        <dbReference type="EMBL" id="CDG33677.1"/>
    </source>
</evidence>
<reference evidence="2 3" key="1">
    <citation type="journal article" date="2014" name="Genome Biol. Evol.">
        <title>Acetic acid bacteria genomes reveal functional traits for adaptation to life in insect guts.</title>
        <authorList>
            <person name="Chouaia B."/>
            <person name="Gaiarsa S."/>
            <person name="Crotti E."/>
            <person name="Comandatore F."/>
            <person name="Degli Esposti M."/>
            <person name="Ricci I."/>
            <person name="Alma A."/>
            <person name="Favia G."/>
            <person name="Bandi C."/>
            <person name="Daffonchio D."/>
        </authorList>
    </citation>
    <scope>NUCLEOTIDE SEQUENCE [LARGE SCALE GENOMIC DNA]</scope>
    <source>
        <strain evidence="3">AM169</strain>
    </source>
</reference>
<dbReference type="PANTHER" id="PTHR13622:SF8">
    <property type="entry name" value="THIAMIN PYROPHOSPHOKINASE 1"/>
    <property type="match status" value="1"/>
</dbReference>
<dbReference type="PANTHER" id="PTHR13622">
    <property type="entry name" value="THIAMIN PYROPHOSPHOKINASE"/>
    <property type="match status" value="1"/>
</dbReference>
<dbReference type="SUPFAM" id="SSF55811">
    <property type="entry name" value="Nudix"/>
    <property type="match status" value="1"/>
</dbReference>
<dbReference type="CDD" id="cd03676">
    <property type="entry name" value="NUDIX_Tnr3_like"/>
    <property type="match status" value="1"/>
</dbReference>
<feature type="domain" description="Nudix hydrolase" evidence="1">
    <location>
        <begin position="141"/>
        <end position="282"/>
    </location>
</feature>
<organism evidence="2 3">
    <name type="scientific">Parasaccharibacter apium</name>
    <dbReference type="NCBI Taxonomy" id="1510841"/>
    <lineage>
        <taxon>Bacteria</taxon>
        <taxon>Pseudomonadati</taxon>
        <taxon>Pseudomonadota</taxon>
        <taxon>Alphaproteobacteria</taxon>
        <taxon>Acetobacterales</taxon>
        <taxon>Acetobacteraceae</taxon>
        <taxon>Parasaccharibacter</taxon>
    </lineage>
</organism>
<dbReference type="RefSeq" id="WP_243831571.1">
    <property type="nucleotide sequence ID" value="NZ_CBLY010000006.1"/>
</dbReference>
<dbReference type="FunFam" id="3.90.79.10:FF:000019">
    <property type="entry name" value="Thiamin pyrophosphokinase, putative"/>
    <property type="match status" value="1"/>
</dbReference>
<evidence type="ECO:0000259" key="1">
    <source>
        <dbReference type="PROSITE" id="PS51462"/>
    </source>
</evidence>
<dbReference type="InterPro" id="IPR000086">
    <property type="entry name" value="NUDIX_hydrolase_dom"/>
</dbReference>
<accession>A0A7U7G5S6</accession>
<name>A0A7U7G5S6_9PROT</name>
<comment type="caution">
    <text evidence="2">The sequence shown here is derived from an EMBL/GenBank/DDBJ whole genome shotgun (WGS) entry which is preliminary data.</text>
</comment>
<protein>
    <submittedName>
        <fullName evidence="2">NUDIX hydrolase, associated with Thiamin pyrophosphokinase</fullName>
    </submittedName>
</protein>
<dbReference type="Pfam" id="PF00293">
    <property type="entry name" value="NUDIX"/>
    <property type="match status" value="1"/>
</dbReference>
<keyword evidence="2" id="KW-0378">Hydrolase</keyword>
<dbReference type="Proteomes" id="UP000027590">
    <property type="component" value="Unassembled WGS sequence"/>
</dbReference>
<gene>
    <name evidence="2" type="ORF">SACS_0939</name>
</gene>